<dbReference type="EMBL" id="CAJZBQ010000018">
    <property type="protein sequence ID" value="CAG9317780.1"/>
    <property type="molecule type" value="Genomic_DNA"/>
</dbReference>
<dbReference type="Proteomes" id="UP001162131">
    <property type="component" value="Unassembled WGS sequence"/>
</dbReference>
<evidence type="ECO:0000259" key="4">
    <source>
        <dbReference type="PROSITE" id="PS50102"/>
    </source>
</evidence>
<comment type="caution">
    <text evidence="5">The sequence shown here is derived from an EMBL/GenBank/DDBJ whole genome shotgun (WGS) entry which is preliminary data.</text>
</comment>
<protein>
    <recommendedName>
        <fullName evidence="4">RRM domain-containing protein</fullName>
    </recommendedName>
</protein>
<dbReference type="InterPro" id="IPR034215">
    <property type="entry name" value="RBM42_RRM"/>
</dbReference>
<dbReference type="GO" id="GO:0003729">
    <property type="term" value="F:mRNA binding"/>
    <property type="evidence" value="ECO:0007669"/>
    <property type="project" value="InterPro"/>
</dbReference>
<reference evidence="5" key="1">
    <citation type="submission" date="2021-09" db="EMBL/GenBank/DDBJ databases">
        <authorList>
            <consortium name="AG Swart"/>
            <person name="Singh M."/>
            <person name="Singh A."/>
            <person name="Seah K."/>
            <person name="Emmerich C."/>
        </authorList>
    </citation>
    <scope>NUCLEOTIDE SEQUENCE</scope>
    <source>
        <strain evidence="5">ATCC30299</strain>
    </source>
</reference>
<name>A0AAU9IUR2_9CILI</name>
<evidence type="ECO:0000256" key="2">
    <source>
        <dbReference type="PROSITE-ProRule" id="PRU00176"/>
    </source>
</evidence>
<evidence type="ECO:0000313" key="5">
    <source>
        <dbReference type="EMBL" id="CAG9317780.1"/>
    </source>
</evidence>
<feature type="region of interest" description="Disordered" evidence="3">
    <location>
        <begin position="1"/>
        <end position="67"/>
    </location>
</feature>
<dbReference type="InterPro" id="IPR035979">
    <property type="entry name" value="RBD_domain_sf"/>
</dbReference>
<keyword evidence="1 2" id="KW-0694">RNA-binding</keyword>
<accession>A0AAU9IUR2</accession>
<dbReference type="PANTHER" id="PTHR47640:SF11">
    <property type="entry name" value="RNA-BINDING PROTEIN 42"/>
    <property type="match status" value="1"/>
</dbReference>
<dbReference type="InterPro" id="IPR012677">
    <property type="entry name" value="Nucleotide-bd_a/b_plait_sf"/>
</dbReference>
<evidence type="ECO:0000313" key="6">
    <source>
        <dbReference type="Proteomes" id="UP001162131"/>
    </source>
</evidence>
<dbReference type="Gene3D" id="3.30.70.330">
    <property type="match status" value="1"/>
</dbReference>
<gene>
    <name evidence="5" type="ORF">BSTOLATCC_MIC19022</name>
</gene>
<dbReference type="InterPro" id="IPR000504">
    <property type="entry name" value="RRM_dom"/>
</dbReference>
<organism evidence="5 6">
    <name type="scientific">Blepharisma stoltei</name>
    <dbReference type="NCBI Taxonomy" id="1481888"/>
    <lineage>
        <taxon>Eukaryota</taxon>
        <taxon>Sar</taxon>
        <taxon>Alveolata</taxon>
        <taxon>Ciliophora</taxon>
        <taxon>Postciliodesmatophora</taxon>
        <taxon>Heterotrichea</taxon>
        <taxon>Heterotrichida</taxon>
        <taxon>Blepharismidae</taxon>
        <taxon>Blepharisma</taxon>
    </lineage>
</organism>
<dbReference type="InterPro" id="IPR050825">
    <property type="entry name" value="RBM42_RBP45_47-like"/>
</dbReference>
<dbReference type="PROSITE" id="PS50102">
    <property type="entry name" value="RRM"/>
    <property type="match status" value="1"/>
</dbReference>
<dbReference type="CDD" id="cd12383">
    <property type="entry name" value="RRM_RBM42"/>
    <property type="match status" value="1"/>
</dbReference>
<dbReference type="Pfam" id="PF00076">
    <property type="entry name" value="RRM_1"/>
    <property type="match status" value="1"/>
</dbReference>
<dbReference type="AlphaFoldDB" id="A0AAU9IUR2"/>
<dbReference type="SMART" id="SM00360">
    <property type="entry name" value="RRM"/>
    <property type="match status" value="1"/>
</dbReference>
<dbReference type="SUPFAM" id="SSF54928">
    <property type="entry name" value="RNA-binding domain, RBD"/>
    <property type="match status" value="1"/>
</dbReference>
<dbReference type="PANTHER" id="PTHR47640">
    <property type="entry name" value="TRNA SELENOCYSTEINE 1-ASSOCIATED PROTEIN 1-RELATED-RELATED"/>
    <property type="match status" value="1"/>
</dbReference>
<evidence type="ECO:0000256" key="1">
    <source>
        <dbReference type="ARBA" id="ARBA00022884"/>
    </source>
</evidence>
<sequence length="160" mass="18450">MEGEPVKKLKLSTGEGLSKLPNGMPIPATLPPEQPNIRPKQTKEEKKTQRRVFRKSGDEEWTDPTMEDWPENDYRAFVGDLGSEVTEEKLKNAFRKYPSVLKVKIVLDKRSGESKGYGFISFGSVDDYIKAMKEMNGKYICNRPIRLLKSDWKKRALFKH</sequence>
<proteinExistence type="predicted"/>
<feature type="domain" description="RRM" evidence="4">
    <location>
        <begin position="74"/>
        <end position="152"/>
    </location>
</feature>
<evidence type="ECO:0000256" key="3">
    <source>
        <dbReference type="SAM" id="MobiDB-lite"/>
    </source>
</evidence>
<keyword evidence="6" id="KW-1185">Reference proteome</keyword>